<dbReference type="PANTHER" id="PTHR43428:SF1">
    <property type="entry name" value="ARSENATE REDUCTASE"/>
    <property type="match status" value="1"/>
</dbReference>
<gene>
    <name evidence="3" type="ORF">B1B_09317</name>
</gene>
<dbReference type="PANTHER" id="PTHR43428">
    <property type="entry name" value="ARSENATE REDUCTASE"/>
    <property type="match status" value="1"/>
</dbReference>
<accession>T1BMN6</accession>
<dbReference type="InterPro" id="IPR036196">
    <property type="entry name" value="Ptyr_pPase_sf"/>
</dbReference>
<proteinExistence type="predicted"/>
<reference evidence="3" key="1">
    <citation type="submission" date="2013-08" db="EMBL/GenBank/DDBJ databases">
        <authorList>
            <person name="Mendez C."/>
            <person name="Richter M."/>
            <person name="Ferrer M."/>
            <person name="Sanchez J."/>
        </authorList>
    </citation>
    <scope>NUCLEOTIDE SEQUENCE</scope>
</reference>
<dbReference type="Gene3D" id="3.40.50.2300">
    <property type="match status" value="1"/>
</dbReference>
<keyword evidence="1" id="KW-0059">Arsenical resistance</keyword>
<reference evidence="3" key="2">
    <citation type="journal article" date="2014" name="ISME J.">
        <title>Microbial stratification in low pH oxic and suboxic macroscopic growths along an acid mine drainage.</title>
        <authorList>
            <person name="Mendez-Garcia C."/>
            <person name="Mesa V."/>
            <person name="Sprenger R.R."/>
            <person name="Richter M."/>
            <person name="Diez M.S."/>
            <person name="Solano J."/>
            <person name="Bargiela R."/>
            <person name="Golyshina O.V."/>
            <person name="Manteca A."/>
            <person name="Ramos J.L."/>
            <person name="Gallego J.R."/>
            <person name="Llorente I."/>
            <person name="Martins Dos Santos V.A."/>
            <person name="Jensen O.N."/>
            <person name="Pelaez A.I."/>
            <person name="Sanchez J."/>
            <person name="Ferrer M."/>
        </authorList>
    </citation>
    <scope>NUCLEOTIDE SEQUENCE</scope>
</reference>
<name>T1BMN6_9ZZZZ</name>
<evidence type="ECO:0000256" key="1">
    <source>
        <dbReference type="ARBA" id="ARBA00022849"/>
    </source>
</evidence>
<dbReference type="SUPFAM" id="SSF52788">
    <property type="entry name" value="Phosphotyrosine protein phosphatases I"/>
    <property type="match status" value="1"/>
</dbReference>
<feature type="non-terminal residue" evidence="3">
    <location>
        <position position="69"/>
    </location>
</feature>
<evidence type="ECO:0000259" key="2">
    <source>
        <dbReference type="Pfam" id="PF01451"/>
    </source>
</evidence>
<dbReference type="InterPro" id="IPR023485">
    <property type="entry name" value="Ptyr_pPase"/>
</dbReference>
<dbReference type="GO" id="GO:0046685">
    <property type="term" value="P:response to arsenic-containing substance"/>
    <property type="evidence" value="ECO:0007669"/>
    <property type="project" value="UniProtKB-KW"/>
</dbReference>
<feature type="domain" description="Phosphotyrosine protein phosphatase I" evidence="2">
    <location>
        <begin position="1"/>
        <end position="66"/>
    </location>
</feature>
<dbReference type="Pfam" id="PF01451">
    <property type="entry name" value="LMWPc"/>
    <property type="match status" value="1"/>
</dbReference>
<dbReference type="AlphaFoldDB" id="T1BMN6"/>
<organism evidence="3">
    <name type="scientific">mine drainage metagenome</name>
    <dbReference type="NCBI Taxonomy" id="410659"/>
    <lineage>
        <taxon>unclassified sequences</taxon>
        <taxon>metagenomes</taxon>
        <taxon>ecological metagenomes</taxon>
    </lineage>
</organism>
<dbReference type="EMBL" id="AUZY01006152">
    <property type="protein sequence ID" value="EQD55250.1"/>
    <property type="molecule type" value="Genomic_DNA"/>
</dbReference>
<evidence type="ECO:0000313" key="3">
    <source>
        <dbReference type="EMBL" id="EQD55250.1"/>
    </source>
</evidence>
<sequence>MAEGLLNGLKNDRYVAYSAGSKPGKVSPYAIEAMKEIGIDISKSKSKDVKEFGDWEFDAVVTVCSEGEE</sequence>
<comment type="caution">
    <text evidence="3">The sequence shown here is derived from an EMBL/GenBank/DDBJ whole genome shotgun (WGS) entry which is preliminary data.</text>
</comment>
<protein>
    <submittedName>
        <fullName evidence="3">Arsenate reductase</fullName>
    </submittedName>
</protein>